<evidence type="ECO:0000313" key="3">
    <source>
        <dbReference type="EMBL" id="BAT28448.1"/>
    </source>
</evidence>
<feature type="domain" description="Ketoreductase" evidence="2">
    <location>
        <begin position="7"/>
        <end position="186"/>
    </location>
</feature>
<dbReference type="InterPro" id="IPR002347">
    <property type="entry name" value="SDR_fam"/>
</dbReference>
<dbReference type="InterPro" id="IPR020904">
    <property type="entry name" value="Sc_DH/Rdtase_CS"/>
</dbReference>
<dbReference type="EMBL" id="LC066377">
    <property type="protein sequence ID" value="BAT28448.1"/>
    <property type="molecule type" value="Genomic_DNA"/>
</dbReference>
<dbReference type="RefSeq" id="WP_062226106.1">
    <property type="nucleotide sequence ID" value="NZ_BBWR01000002.1"/>
</dbReference>
<dbReference type="InterPro" id="IPR057326">
    <property type="entry name" value="KR_dom"/>
</dbReference>
<dbReference type="PRINTS" id="PR00080">
    <property type="entry name" value="SDRFAMILY"/>
</dbReference>
<dbReference type="PANTHER" id="PTHR42879">
    <property type="entry name" value="3-OXOACYL-(ACYL-CARRIER-PROTEIN) REDUCTASE"/>
    <property type="match status" value="1"/>
</dbReference>
<dbReference type="InterPro" id="IPR036291">
    <property type="entry name" value="NAD(P)-bd_dom_sf"/>
</dbReference>
<evidence type="ECO:0000259" key="2">
    <source>
        <dbReference type="SMART" id="SM00822"/>
    </source>
</evidence>
<dbReference type="Pfam" id="PF13561">
    <property type="entry name" value="adh_short_C2"/>
    <property type="match status" value="1"/>
</dbReference>
<name>A0A0P0Z393_9HYPH</name>
<dbReference type="OrthoDB" id="517007at2"/>
<evidence type="ECO:0000256" key="1">
    <source>
        <dbReference type="ARBA" id="ARBA00006484"/>
    </source>
</evidence>
<dbReference type="AlphaFoldDB" id="A0A0P0Z393"/>
<comment type="similarity">
    <text evidence="1">Belongs to the short-chain dehydrogenases/reductases (SDR) family.</text>
</comment>
<protein>
    <recommendedName>
        <fullName evidence="2">Ketoreductase domain-containing protein</fullName>
    </recommendedName>
</protein>
<dbReference type="Gene3D" id="3.40.50.720">
    <property type="entry name" value="NAD(P)-binding Rossmann-like Domain"/>
    <property type="match status" value="1"/>
</dbReference>
<proteinExistence type="inferred from homology"/>
<sequence length="250" mass="25817">MFRLEDRLVVLTGATGGIGSVLARRLADAGARIVLADRTPPLPSEGTIGALTFDMAERGACAAAAAELQERFGLPDIVISNAGFTRAETLETTDGDAWEAELAINLSGARHFTDPLVAGMRKRGHGALVFISSVNALAHYGNPAYAAAKAGLLAYMRAIAVEAGPDGVRANAVCPGSVRTPAWDHRFEKSPDIAAAIVPLYPLGRMVRPEEVADAVLFLASDAASGITGVALPVDAGLTAGNTAFIRAIG</sequence>
<dbReference type="InterPro" id="IPR050259">
    <property type="entry name" value="SDR"/>
</dbReference>
<dbReference type="PANTHER" id="PTHR42879:SF2">
    <property type="entry name" value="3-OXOACYL-[ACYL-CARRIER-PROTEIN] REDUCTASE FABG"/>
    <property type="match status" value="1"/>
</dbReference>
<dbReference type="FunFam" id="3.40.50.720:FF:000084">
    <property type="entry name" value="Short-chain dehydrogenase reductase"/>
    <property type="match status" value="1"/>
</dbReference>
<dbReference type="PRINTS" id="PR00081">
    <property type="entry name" value="GDHRDH"/>
</dbReference>
<dbReference type="SUPFAM" id="SSF51735">
    <property type="entry name" value="NAD(P)-binding Rossmann-fold domains"/>
    <property type="match status" value="1"/>
</dbReference>
<dbReference type="PROSITE" id="PS00061">
    <property type="entry name" value="ADH_SHORT"/>
    <property type="match status" value="1"/>
</dbReference>
<dbReference type="GO" id="GO:0032787">
    <property type="term" value="P:monocarboxylic acid metabolic process"/>
    <property type="evidence" value="ECO:0007669"/>
    <property type="project" value="UniProtKB-ARBA"/>
</dbReference>
<dbReference type="SMART" id="SM00822">
    <property type="entry name" value="PKS_KR"/>
    <property type="match status" value="1"/>
</dbReference>
<reference evidence="3" key="1">
    <citation type="journal article" date="2015" name="Proc. Natl. Acad. Sci. U.S.A.">
        <title>Bacterial clade with the ribosomal RNA operon on a small plasmid rather than the chromosome.</title>
        <authorList>
            <person name="Anda M."/>
            <person name="Ohtsubo Y."/>
            <person name="Okubo T."/>
            <person name="Sugawara M."/>
            <person name="Nagata Y."/>
            <person name="Tsuda M."/>
            <person name="Minamisawa K."/>
            <person name="Mitsui H."/>
        </authorList>
    </citation>
    <scope>NUCLEOTIDE SEQUENCE</scope>
    <source>
        <strain evidence="3">JCM 14755</strain>
    </source>
</reference>
<organism evidence="3">
    <name type="scientific">Aureimonas frigidaquae</name>
    <dbReference type="NCBI Taxonomy" id="424757"/>
    <lineage>
        <taxon>Bacteria</taxon>
        <taxon>Pseudomonadati</taxon>
        <taxon>Pseudomonadota</taxon>
        <taxon>Alphaproteobacteria</taxon>
        <taxon>Hyphomicrobiales</taxon>
        <taxon>Aurantimonadaceae</taxon>
        <taxon>Aureimonas</taxon>
    </lineage>
</organism>
<accession>A0A0P0Z393</accession>